<dbReference type="InterPro" id="IPR000477">
    <property type="entry name" value="RT_dom"/>
</dbReference>
<dbReference type="CDD" id="cd09274">
    <property type="entry name" value="RNase_HI_RT_Ty3"/>
    <property type="match status" value="1"/>
</dbReference>
<evidence type="ECO:0000256" key="6">
    <source>
        <dbReference type="ARBA" id="ARBA00022801"/>
    </source>
</evidence>
<dbReference type="CDD" id="cd00303">
    <property type="entry name" value="retropepsin_like"/>
    <property type="match status" value="1"/>
</dbReference>
<dbReference type="PANTHER" id="PTHR37984:SF5">
    <property type="entry name" value="PROTEIN NYNRIN-LIKE"/>
    <property type="match status" value="1"/>
</dbReference>
<keyword evidence="6" id="KW-0378">Hydrolase</keyword>
<proteinExistence type="predicted"/>
<dbReference type="InterPro" id="IPR021109">
    <property type="entry name" value="Peptidase_aspartic_dom_sf"/>
</dbReference>
<dbReference type="Pfam" id="PF03732">
    <property type="entry name" value="Retrotrans_gag"/>
    <property type="match status" value="1"/>
</dbReference>
<dbReference type="GO" id="GO:0003676">
    <property type="term" value="F:nucleic acid binding"/>
    <property type="evidence" value="ECO:0007669"/>
    <property type="project" value="InterPro"/>
</dbReference>
<dbReference type="GO" id="GO:0016787">
    <property type="term" value="F:hydrolase activity"/>
    <property type="evidence" value="ECO:0007669"/>
    <property type="project" value="UniProtKB-KW"/>
</dbReference>
<accession>A5AJG8</accession>
<feature type="compositionally biased region" description="Basic and acidic residues" evidence="8">
    <location>
        <begin position="367"/>
        <end position="402"/>
    </location>
</feature>
<name>A5AJG8_VITVI</name>
<dbReference type="GO" id="GO:0004519">
    <property type="term" value="F:endonuclease activity"/>
    <property type="evidence" value="ECO:0007669"/>
    <property type="project" value="UniProtKB-KW"/>
</dbReference>
<feature type="region of interest" description="Disordered" evidence="8">
    <location>
        <begin position="321"/>
        <end position="346"/>
    </location>
</feature>
<keyword evidence="4" id="KW-0540">Nuclease</keyword>
<evidence type="ECO:0000256" key="8">
    <source>
        <dbReference type="SAM" id="MobiDB-lite"/>
    </source>
</evidence>
<dbReference type="InterPro" id="IPR041588">
    <property type="entry name" value="Integrase_H2C2"/>
</dbReference>
<dbReference type="InterPro" id="IPR036397">
    <property type="entry name" value="RNaseH_sf"/>
</dbReference>
<keyword evidence="7" id="KW-0695">RNA-directed DNA polymerase</keyword>
<dbReference type="EC" id="2.7.7.49" evidence="1"/>
<dbReference type="Pfam" id="PF17917">
    <property type="entry name" value="RT_RNaseH"/>
    <property type="match status" value="1"/>
</dbReference>
<dbReference type="Gene3D" id="3.10.10.10">
    <property type="entry name" value="HIV Type 1 Reverse Transcriptase, subunit A, domain 1"/>
    <property type="match status" value="1"/>
</dbReference>
<sequence length="1408" mass="161489">MRDGMHPPRMSAPSCIVPLIEQLVIRLHIVPLLPTFHGMESENPYAHIKEFEDVCNTFQEGGASIDLMRLKLFPFTLKDKAKIWLNSLRPVSIRTWTDLQAEFLKKFFPTHRTNGLKRKISNFSAKENEKFYECWERYMEAINACPHHGFDTWLLVSYFYDGMFSSMKQLLETMCGGDFMSKNPKEAIDFLSYVAEVSRGWDEPNKGKVGKMKSQPNAFNAKVGMYTLNEDVDMKAKFAAMTRRLEELELKKMHEVQAVAETPVQVKPCSICQSYEHLVEECPTIPVAREMFGDQANVIGQFKPNSNASYENTYNSSWRNHPNFSWKPRAPQYQQPTQPSQQASSERCQALITLRSGKKVELPTPKPHVEEKEEEATKKREEIKGKKKDISEGKEDHDSTVNANPEKELIKEEMMKKHTSPPFLQALHGKKGIKNASEILEVLRQVKVNIPLLDMIKQVPTYAKFLKDLCTIKRGLNVNKKAFLTEQVSSIIQCKSPLKNKDPRCPTISVMIGGKVVEKALLDLGASVNLLPSFVYKQLGLGELKPKSITLSLADRSMKIPREIIEDVLIQVDNFYYPVDFVVLDMDPFVKEANYVPIILGRPFLATSNAIINCRNGLMQLTFGNMTLELNIFYMSKKLITSEEEEGLKDVCIIDTLVEEHCNQNMQDKLNESLGDLEEGLSEPADVLATLQGWRRKEEILPLFNKEEAQEAAKEVIPKLNLKPLPMELKYTYLEENKQCLVVISSSLTTHQEISLLEVLKRCKKAIRWQISDLKGISPLKSRITVVQNENGEEIATRLTSGWRVCIDYRKLNVVTRKDRFALSFIDQVLERVSSHPFYYFLDGYSGYFHIEIDVEDQEKTTFTCPFGTYAYRRMPFGLCNAPATFQRCMLSIFSDMVERIIEVFMDDITIYGGTFEECLVNLEVVINRCIEKDLVLNWEKCHFMVHQGIVLSHITSEKGIEVDKAKVELIVKLPSPTTVKRVRQFLGHAGFYKRFAKDFSKLSKPLCELLAKDAKENGKPYVIYYASKTLNKAQRNYTTTEKELLVVVFALDKFRAYLVGSFIIVFTDHSTLKYLLTKQDAKARLIRWILLLQEFDLQIIDKKGVENVVADHLSRLAIAHNSHVLPINDDFPEESLMLLEKTPWYAHIANYLVTGEVPNQIIRKCVPEEEQQGILHHCHENACGGHFASQKIAMKVLQLGFSWPSLFKDAHIMCRSCDRCQRLGKLTKRNQMPMNPILIVDLSDVWGIDFMGPFPMSFGNSYILVGVDYVSKWVEVIPYKHNDHMVVLKFLKENIFSRFGVPKAIISDGGTHFCNRPFETLLAKYGVKHKVATPYHPQTSRQVELANREIKNILMKVVITSRKDWSIKLHDSLWAYRTTYKTILGMSPYRLVYGKACHLLVEVEYKA</sequence>
<evidence type="ECO:0000256" key="7">
    <source>
        <dbReference type="ARBA" id="ARBA00022918"/>
    </source>
</evidence>
<dbReference type="EMBL" id="AM428153">
    <property type="protein sequence ID" value="CAN75740.1"/>
    <property type="molecule type" value="Genomic_DNA"/>
</dbReference>
<dbReference type="InterPro" id="IPR041373">
    <property type="entry name" value="RT_RNaseH"/>
</dbReference>
<keyword evidence="2" id="KW-0808">Transferase</keyword>
<gene>
    <name evidence="10" type="ORF">VITISV_044054</name>
</gene>
<dbReference type="PANTHER" id="PTHR37984">
    <property type="entry name" value="PROTEIN CBG26694"/>
    <property type="match status" value="1"/>
</dbReference>
<evidence type="ECO:0000256" key="1">
    <source>
        <dbReference type="ARBA" id="ARBA00012493"/>
    </source>
</evidence>
<dbReference type="InterPro" id="IPR005162">
    <property type="entry name" value="Retrotrans_gag_dom"/>
</dbReference>
<dbReference type="Pfam" id="PF17921">
    <property type="entry name" value="Integrase_H2C2"/>
    <property type="match status" value="1"/>
</dbReference>
<dbReference type="Gene3D" id="1.10.340.70">
    <property type="match status" value="1"/>
</dbReference>
<dbReference type="InterPro" id="IPR050951">
    <property type="entry name" value="Retrovirus_Pol_polyprotein"/>
</dbReference>
<dbReference type="InterPro" id="IPR043128">
    <property type="entry name" value="Rev_trsase/Diguanyl_cyclase"/>
</dbReference>
<feature type="domain" description="Integrase catalytic" evidence="9">
    <location>
        <begin position="1233"/>
        <end position="1397"/>
    </location>
</feature>
<feature type="region of interest" description="Disordered" evidence="8">
    <location>
        <begin position="359"/>
        <end position="402"/>
    </location>
</feature>
<dbReference type="Pfam" id="PF00665">
    <property type="entry name" value="rve"/>
    <property type="match status" value="1"/>
</dbReference>
<dbReference type="Gene3D" id="3.30.420.10">
    <property type="entry name" value="Ribonuclease H-like superfamily/Ribonuclease H"/>
    <property type="match status" value="1"/>
</dbReference>
<dbReference type="GO" id="GO:0015074">
    <property type="term" value="P:DNA integration"/>
    <property type="evidence" value="ECO:0007669"/>
    <property type="project" value="InterPro"/>
</dbReference>
<evidence type="ECO:0000256" key="2">
    <source>
        <dbReference type="ARBA" id="ARBA00022679"/>
    </source>
</evidence>
<dbReference type="SUPFAM" id="SSF56672">
    <property type="entry name" value="DNA/RNA polymerases"/>
    <property type="match status" value="1"/>
</dbReference>
<dbReference type="PROSITE" id="PS50994">
    <property type="entry name" value="INTEGRASE"/>
    <property type="match status" value="1"/>
</dbReference>
<dbReference type="SUPFAM" id="SSF53098">
    <property type="entry name" value="Ribonuclease H-like"/>
    <property type="match status" value="1"/>
</dbReference>
<organism evidence="10">
    <name type="scientific">Vitis vinifera</name>
    <name type="common">Grape</name>
    <dbReference type="NCBI Taxonomy" id="29760"/>
    <lineage>
        <taxon>Eukaryota</taxon>
        <taxon>Viridiplantae</taxon>
        <taxon>Streptophyta</taxon>
        <taxon>Embryophyta</taxon>
        <taxon>Tracheophyta</taxon>
        <taxon>Spermatophyta</taxon>
        <taxon>Magnoliopsida</taxon>
        <taxon>eudicotyledons</taxon>
        <taxon>Gunneridae</taxon>
        <taxon>Pentapetalae</taxon>
        <taxon>rosids</taxon>
        <taxon>Vitales</taxon>
        <taxon>Vitaceae</taxon>
        <taxon>Viteae</taxon>
        <taxon>Vitis</taxon>
    </lineage>
</organism>
<keyword evidence="3" id="KW-0548">Nucleotidyltransferase</keyword>
<dbReference type="Gene3D" id="2.40.70.10">
    <property type="entry name" value="Acid Proteases"/>
    <property type="match status" value="1"/>
</dbReference>
<evidence type="ECO:0000256" key="4">
    <source>
        <dbReference type="ARBA" id="ARBA00022722"/>
    </source>
</evidence>
<evidence type="ECO:0000256" key="3">
    <source>
        <dbReference type="ARBA" id="ARBA00022695"/>
    </source>
</evidence>
<dbReference type="InterPro" id="IPR043502">
    <property type="entry name" value="DNA/RNA_pol_sf"/>
</dbReference>
<evidence type="ECO:0000256" key="5">
    <source>
        <dbReference type="ARBA" id="ARBA00022759"/>
    </source>
</evidence>
<protein>
    <recommendedName>
        <fullName evidence="1">RNA-directed DNA polymerase</fullName>
        <ecNumber evidence="1">2.7.7.49</ecNumber>
    </recommendedName>
</protein>
<dbReference type="SUPFAM" id="SSF50630">
    <property type="entry name" value="Acid proteases"/>
    <property type="match status" value="1"/>
</dbReference>
<dbReference type="InterPro" id="IPR001584">
    <property type="entry name" value="Integrase_cat-core"/>
</dbReference>
<keyword evidence="5" id="KW-0255">Endonuclease</keyword>
<reference evidence="10" key="1">
    <citation type="journal article" date="2007" name="PLoS ONE">
        <title>The first genome sequence of an elite grapevine cultivar (Pinot noir Vitis vinifera L.): coping with a highly heterozygous genome.</title>
        <authorList>
            <person name="Velasco R."/>
            <person name="Zharkikh A."/>
            <person name="Troggio M."/>
            <person name="Cartwright D.A."/>
            <person name="Cestaro A."/>
            <person name="Pruss D."/>
            <person name="Pindo M."/>
            <person name="FitzGerald L.M."/>
            <person name="Vezzulli S."/>
            <person name="Reid J."/>
            <person name="Malacarne G."/>
            <person name="Iliev D."/>
            <person name="Coppola G."/>
            <person name="Wardell B."/>
            <person name="Micheletti D."/>
            <person name="Macalma T."/>
            <person name="Facci M."/>
            <person name="Mitchell J.T."/>
            <person name="Perazzolli M."/>
            <person name="Eldredge G."/>
            <person name="Gatto P."/>
            <person name="Oyzerski R."/>
            <person name="Moretto M."/>
            <person name="Gutin N."/>
            <person name="Stefanini M."/>
            <person name="Chen Y."/>
            <person name="Segala C."/>
            <person name="Davenport C."/>
            <person name="Dematte L."/>
            <person name="Mraz A."/>
            <person name="Battilana J."/>
            <person name="Stormo K."/>
            <person name="Costa F."/>
            <person name="Tao Q."/>
            <person name="Si-Ammour A."/>
            <person name="Harkins T."/>
            <person name="Lackey A."/>
            <person name="Perbost C."/>
            <person name="Taillon B."/>
            <person name="Stella A."/>
            <person name="Solovyev V."/>
            <person name="Fawcett J.A."/>
            <person name="Sterck L."/>
            <person name="Vandepoele K."/>
            <person name="Grando S.M."/>
            <person name="Toppo S."/>
            <person name="Moser C."/>
            <person name="Lanchbury J."/>
            <person name="Bogden R."/>
            <person name="Skolnick M."/>
            <person name="Sgaramella V."/>
            <person name="Bhatnagar S.K."/>
            <person name="Fontana P."/>
            <person name="Gutin A."/>
            <person name="Van de Peer Y."/>
            <person name="Salamini F."/>
            <person name="Viola R."/>
        </authorList>
    </citation>
    <scope>NUCLEOTIDE SEQUENCE</scope>
</reference>
<feature type="compositionally biased region" description="Low complexity" evidence="8">
    <location>
        <begin position="331"/>
        <end position="345"/>
    </location>
</feature>
<dbReference type="Pfam" id="PF00078">
    <property type="entry name" value="RVT_1"/>
    <property type="match status" value="1"/>
</dbReference>
<dbReference type="InterPro" id="IPR012337">
    <property type="entry name" value="RNaseH-like_sf"/>
</dbReference>
<dbReference type="Gene3D" id="3.30.70.270">
    <property type="match status" value="2"/>
</dbReference>
<evidence type="ECO:0000313" key="10">
    <source>
        <dbReference type="EMBL" id="CAN75740.1"/>
    </source>
</evidence>
<dbReference type="CDD" id="cd01647">
    <property type="entry name" value="RT_LTR"/>
    <property type="match status" value="1"/>
</dbReference>
<evidence type="ECO:0000259" key="9">
    <source>
        <dbReference type="PROSITE" id="PS50994"/>
    </source>
</evidence>
<dbReference type="GO" id="GO:0003964">
    <property type="term" value="F:RNA-directed DNA polymerase activity"/>
    <property type="evidence" value="ECO:0007669"/>
    <property type="project" value="UniProtKB-KW"/>
</dbReference>